<proteinExistence type="predicted"/>
<gene>
    <name evidence="2" type="ORF">CMEL01_07218</name>
</gene>
<evidence type="ECO:0000313" key="2">
    <source>
        <dbReference type="EMBL" id="KAK1449882.1"/>
    </source>
</evidence>
<evidence type="ECO:0000313" key="3">
    <source>
        <dbReference type="Proteomes" id="UP001239795"/>
    </source>
</evidence>
<dbReference type="Proteomes" id="UP001239795">
    <property type="component" value="Unassembled WGS sequence"/>
</dbReference>
<dbReference type="AlphaFoldDB" id="A0AAI9XJ06"/>
<protein>
    <submittedName>
        <fullName evidence="2">Uncharacterized protein</fullName>
    </submittedName>
</protein>
<accession>A0AAI9XJ06</accession>
<organism evidence="2 3">
    <name type="scientific">Colletotrichum melonis</name>
    <dbReference type="NCBI Taxonomy" id="1209925"/>
    <lineage>
        <taxon>Eukaryota</taxon>
        <taxon>Fungi</taxon>
        <taxon>Dikarya</taxon>
        <taxon>Ascomycota</taxon>
        <taxon>Pezizomycotina</taxon>
        <taxon>Sordariomycetes</taxon>
        <taxon>Hypocreomycetidae</taxon>
        <taxon>Glomerellales</taxon>
        <taxon>Glomerellaceae</taxon>
        <taxon>Colletotrichum</taxon>
        <taxon>Colletotrichum acutatum species complex</taxon>
    </lineage>
</organism>
<reference evidence="2 3" key="1">
    <citation type="submission" date="2016-10" db="EMBL/GenBank/DDBJ databases">
        <title>The genome sequence of Colletotrichum fioriniae PJ7.</title>
        <authorList>
            <person name="Baroncelli R."/>
        </authorList>
    </citation>
    <scope>NUCLEOTIDE SEQUENCE [LARGE SCALE GENOMIC DNA]</scope>
    <source>
        <strain evidence="2">Col 31</strain>
    </source>
</reference>
<dbReference type="EMBL" id="MLGG01000057">
    <property type="protein sequence ID" value="KAK1449882.1"/>
    <property type="molecule type" value="Genomic_DNA"/>
</dbReference>
<comment type="caution">
    <text evidence="2">The sequence shown here is derived from an EMBL/GenBank/DDBJ whole genome shotgun (WGS) entry which is preliminary data.</text>
</comment>
<feature type="region of interest" description="Disordered" evidence="1">
    <location>
        <begin position="24"/>
        <end position="48"/>
    </location>
</feature>
<sequence>MLIQATTAIVESFLMHSSIGHGNGAGGGLGHPSSDSRQVHRPTSRLPGWNTTMDLGGAALGVGPRNLPSLLLPTCLQLCPSLTTTLSVNHLKSSALFALDGWSDDVTWAVGRDFAIRNVVILISAKRQPQRDDERCHLQMMMGILDLLLRRAPASFPATWAFLPLRNLGNHQTKHPTIICRTPMPHWCRFGLIFPTRSVVLGRISDARAQSAHRKCEAFTHNVLLFEYRKASRRARQKSANQPASFRDIRPFWTQALVCTAMGFSLCHSC</sequence>
<keyword evidence="3" id="KW-1185">Reference proteome</keyword>
<evidence type="ECO:0000256" key="1">
    <source>
        <dbReference type="SAM" id="MobiDB-lite"/>
    </source>
</evidence>
<name>A0AAI9XJ06_9PEZI</name>